<feature type="transmembrane region" description="Helical" evidence="1">
    <location>
        <begin position="379"/>
        <end position="399"/>
    </location>
</feature>
<feature type="transmembrane region" description="Helical" evidence="1">
    <location>
        <begin position="274"/>
        <end position="294"/>
    </location>
</feature>
<dbReference type="Pfam" id="PF13367">
    <property type="entry name" value="PrsW-protease"/>
    <property type="match status" value="1"/>
</dbReference>
<dbReference type="AlphaFoldDB" id="A0A101FX08"/>
<dbReference type="EMBL" id="LGFU01000106">
    <property type="protein sequence ID" value="KUK45950.1"/>
    <property type="molecule type" value="Genomic_DNA"/>
</dbReference>
<feature type="transmembrane region" description="Helical" evidence="1">
    <location>
        <begin position="168"/>
        <end position="193"/>
    </location>
</feature>
<proteinExistence type="predicted"/>
<comment type="caution">
    <text evidence="2">The sequence shown here is derived from an EMBL/GenBank/DDBJ whole genome shotgun (WGS) entry which is preliminary data.</text>
</comment>
<feature type="transmembrane region" description="Helical" evidence="1">
    <location>
        <begin position="14"/>
        <end position="38"/>
    </location>
</feature>
<keyword evidence="1" id="KW-0472">Membrane</keyword>
<evidence type="ECO:0000256" key="1">
    <source>
        <dbReference type="SAM" id="Phobius"/>
    </source>
</evidence>
<feature type="transmembrane region" description="Helical" evidence="1">
    <location>
        <begin position="99"/>
        <end position="118"/>
    </location>
</feature>
<feature type="transmembrane region" description="Helical" evidence="1">
    <location>
        <begin position="344"/>
        <end position="367"/>
    </location>
</feature>
<keyword evidence="1" id="KW-1133">Transmembrane helix</keyword>
<feature type="transmembrane region" description="Helical" evidence="1">
    <location>
        <begin position="58"/>
        <end position="78"/>
    </location>
</feature>
<dbReference type="GO" id="GO:0008233">
    <property type="term" value="F:peptidase activity"/>
    <property type="evidence" value="ECO:0007669"/>
    <property type="project" value="InterPro"/>
</dbReference>
<dbReference type="Proteomes" id="UP000064249">
    <property type="component" value="Unassembled WGS sequence"/>
</dbReference>
<evidence type="ECO:0000313" key="2">
    <source>
        <dbReference type="EMBL" id="KUK45950.1"/>
    </source>
</evidence>
<name>A0A101FX08_9CHLR</name>
<feature type="transmembrane region" description="Helical" evidence="1">
    <location>
        <begin position="232"/>
        <end position="253"/>
    </location>
</feature>
<reference evidence="2 3" key="1">
    <citation type="journal article" date="2015" name="MBio">
        <title>Genome-Resolved Metagenomic Analysis Reveals Roles for Candidate Phyla and Other Microbial Community Members in Biogeochemical Transformations in Oil Reservoirs.</title>
        <authorList>
            <person name="Hu P."/>
            <person name="Tom L."/>
            <person name="Singh A."/>
            <person name="Thomas B.C."/>
            <person name="Baker B.J."/>
            <person name="Piceno Y.M."/>
            <person name="Andersen G.L."/>
            <person name="Banfield J.F."/>
        </authorList>
    </citation>
    <scope>NUCLEOTIDE SEQUENCE [LARGE SCALE GENOMIC DNA]</scope>
    <source>
        <strain evidence="2">46_16</strain>
    </source>
</reference>
<evidence type="ECO:0000313" key="3">
    <source>
        <dbReference type="Proteomes" id="UP000064249"/>
    </source>
</evidence>
<accession>A0A101FX08</accession>
<gene>
    <name evidence="2" type="ORF">XD73_1178</name>
</gene>
<dbReference type="InterPro" id="IPR026898">
    <property type="entry name" value="PrsW"/>
</dbReference>
<organism evidence="2 3">
    <name type="scientific">Anaerolinea thermophila</name>
    <dbReference type="NCBI Taxonomy" id="167964"/>
    <lineage>
        <taxon>Bacteria</taxon>
        <taxon>Bacillati</taxon>
        <taxon>Chloroflexota</taxon>
        <taxon>Anaerolineae</taxon>
        <taxon>Anaerolineales</taxon>
        <taxon>Anaerolineaceae</taxon>
        <taxon>Anaerolinea</taxon>
    </lineage>
</organism>
<keyword evidence="1" id="KW-0812">Transmembrane</keyword>
<feature type="transmembrane region" description="Helical" evidence="1">
    <location>
        <begin position="314"/>
        <end position="332"/>
    </location>
</feature>
<sequence length="426" mass="47175">MEARETNTRDWRTILSLGLSGLGIAYFLIQAISFTVLWVSNFNSAQGGINQAINFGLLVWSSILCGLMLVPVFLLSLSKLRGQDPPVWLDISRPIYRKNVSWLLSLWPVIVLIGWFVADRPMAAAFLLGPINLLVAGLPILWVYLFASRGLKRGLQVRQWRIFGFSLTITPFIVIILELIAILILGGLGALWVSYRTSIDPSFERDLTYLFNQVAIYQNDVDGLLELLRPAILQPGVIVWVLVLFAGVIPIIEEVIKTIALWPMAGQKITPQEGFVGGLLCGAGFAFIENVMYFTVSITAMDWLILAIGRAGTGVLHMLASGLIGWGLVLAWRNGKWLILSVTTLLAILLHGLWNAVALLTGIASLLFLGDDATVWQNLLYSLPTLILFIISVIGIGLISHHFRKQNHLEPAIIDQDLENEEQLTN</sequence>
<feature type="transmembrane region" description="Helical" evidence="1">
    <location>
        <begin position="124"/>
        <end position="147"/>
    </location>
</feature>
<protein>
    <submittedName>
        <fullName evidence="2">Putative membrane protein</fullName>
    </submittedName>
</protein>